<accession>C7NHH6</accession>
<dbReference type="PROSITE" id="PS50151">
    <property type="entry name" value="UVR"/>
    <property type="match status" value="1"/>
</dbReference>
<evidence type="ECO:0000313" key="20">
    <source>
        <dbReference type="Proteomes" id="UP000006666"/>
    </source>
</evidence>
<dbReference type="NCBIfam" id="NF003673">
    <property type="entry name" value="PRK05298.1"/>
    <property type="match status" value="1"/>
</dbReference>
<dbReference type="eggNOG" id="COG0556">
    <property type="taxonomic scope" value="Bacteria"/>
</dbReference>
<dbReference type="InterPro" id="IPR004807">
    <property type="entry name" value="UvrB"/>
</dbReference>
<dbReference type="STRING" id="478801.Ksed_13020"/>
<evidence type="ECO:0000256" key="11">
    <source>
        <dbReference type="ARBA" id="ARBA00026033"/>
    </source>
</evidence>
<evidence type="ECO:0000256" key="4">
    <source>
        <dbReference type="ARBA" id="ARBA00022741"/>
    </source>
</evidence>
<keyword evidence="8 13" id="KW-0267">Excision nuclease</keyword>
<keyword evidence="4 13" id="KW-0547">Nucleotide-binding</keyword>
<reference evidence="19 20" key="1">
    <citation type="journal article" date="2009" name="Stand. Genomic Sci.">
        <title>Complete genome sequence of Kytococcus sedentarius type strain (541).</title>
        <authorList>
            <person name="Sims D."/>
            <person name="Brettin T."/>
            <person name="Detter J.C."/>
            <person name="Han C."/>
            <person name="Lapidus A."/>
            <person name="Copeland A."/>
            <person name="Glavina Del Rio T."/>
            <person name="Nolan M."/>
            <person name="Chen F."/>
            <person name="Lucas S."/>
            <person name="Tice H."/>
            <person name="Cheng J.F."/>
            <person name="Bruce D."/>
            <person name="Goodwin L."/>
            <person name="Pitluck S."/>
            <person name="Ovchinnikova G."/>
            <person name="Pati A."/>
            <person name="Ivanova N."/>
            <person name="Mavrommatis K."/>
            <person name="Chen A."/>
            <person name="Palaniappan K."/>
            <person name="D'haeseleer P."/>
            <person name="Chain P."/>
            <person name="Bristow J."/>
            <person name="Eisen J.A."/>
            <person name="Markowitz V."/>
            <person name="Hugenholtz P."/>
            <person name="Schneider S."/>
            <person name="Goker M."/>
            <person name="Pukall R."/>
            <person name="Kyrpides N.C."/>
            <person name="Klenk H.P."/>
        </authorList>
    </citation>
    <scope>NUCLEOTIDE SEQUENCE [LARGE SCALE GENOMIC DNA]</scope>
    <source>
        <strain evidence="20">ATCC 14392 / DSM 20547 / JCM 11482 / CCUG 33030 / NBRC 15357 / NCTC 11040 / CCM 314 / 541</strain>
    </source>
</reference>
<proteinExistence type="inferred from homology"/>
<dbReference type="InterPro" id="IPR041471">
    <property type="entry name" value="UvrB_inter"/>
</dbReference>
<keyword evidence="20" id="KW-1185">Reference proteome</keyword>
<dbReference type="Proteomes" id="UP000006666">
    <property type="component" value="Chromosome"/>
</dbReference>
<feature type="coiled-coil region" evidence="15">
    <location>
        <begin position="265"/>
        <end position="292"/>
    </location>
</feature>
<dbReference type="CDD" id="cd17916">
    <property type="entry name" value="DEXHc_UvrB"/>
    <property type="match status" value="1"/>
</dbReference>
<dbReference type="AlphaFoldDB" id="C7NHH6"/>
<keyword evidence="7 13" id="KW-0067">ATP-binding</keyword>
<dbReference type="InterPro" id="IPR014001">
    <property type="entry name" value="Helicase_ATP-bd"/>
</dbReference>
<feature type="domain" description="UVR" evidence="16">
    <location>
        <begin position="661"/>
        <end position="696"/>
    </location>
</feature>
<evidence type="ECO:0000256" key="3">
    <source>
        <dbReference type="ARBA" id="ARBA00022490"/>
    </source>
</evidence>
<feature type="domain" description="Helicase C-terminal" evidence="18">
    <location>
        <begin position="438"/>
        <end position="600"/>
    </location>
</feature>
<dbReference type="GO" id="GO:0003677">
    <property type="term" value="F:DNA binding"/>
    <property type="evidence" value="ECO:0007669"/>
    <property type="project" value="UniProtKB-UniRule"/>
</dbReference>
<dbReference type="HAMAP" id="MF_00204">
    <property type="entry name" value="UvrB"/>
    <property type="match status" value="1"/>
</dbReference>
<dbReference type="RefSeq" id="WP_015779278.1">
    <property type="nucleotide sequence ID" value="NC_013169.1"/>
</dbReference>
<feature type="domain" description="Helicase ATP-binding" evidence="17">
    <location>
        <begin position="35"/>
        <end position="158"/>
    </location>
</feature>
<evidence type="ECO:0000256" key="7">
    <source>
        <dbReference type="ARBA" id="ARBA00022840"/>
    </source>
</evidence>
<dbReference type="HOGENOM" id="CLU_009621_2_1_11"/>
<dbReference type="InterPro" id="IPR027417">
    <property type="entry name" value="P-loop_NTPase"/>
</dbReference>
<keyword evidence="9 13" id="KW-0234">DNA repair</keyword>
<dbReference type="InterPro" id="IPR006935">
    <property type="entry name" value="Helicase/UvrB_N"/>
</dbReference>
<dbReference type="Pfam" id="PF04851">
    <property type="entry name" value="ResIII"/>
    <property type="match status" value="1"/>
</dbReference>
<evidence type="ECO:0000259" key="18">
    <source>
        <dbReference type="PROSITE" id="PS51194"/>
    </source>
</evidence>
<dbReference type="EMBL" id="CP001686">
    <property type="protein sequence ID" value="ACV06333.1"/>
    <property type="molecule type" value="Genomic_DNA"/>
</dbReference>
<dbReference type="Gene3D" id="4.10.860.10">
    <property type="entry name" value="UVR domain"/>
    <property type="match status" value="1"/>
</dbReference>
<dbReference type="Pfam" id="PF17757">
    <property type="entry name" value="UvrB_inter"/>
    <property type="match status" value="1"/>
</dbReference>
<dbReference type="InterPro" id="IPR036876">
    <property type="entry name" value="UVR_dom_sf"/>
</dbReference>
<keyword evidence="6 13" id="KW-0228">DNA excision</keyword>
<dbReference type="PANTHER" id="PTHR24029">
    <property type="entry name" value="UVRABC SYSTEM PROTEIN B"/>
    <property type="match status" value="1"/>
</dbReference>
<organism evidence="19 20">
    <name type="scientific">Kytococcus sedentarius (strain ATCC 14392 / DSM 20547 / JCM 11482 / CCUG 33030 / NBRC 15357 / NCTC 11040 / CCM 314 / 541)</name>
    <name type="common">Micrococcus sedentarius</name>
    <dbReference type="NCBI Taxonomy" id="478801"/>
    <lineage>
        <taxon>Bacteria</taxon>
        <taxon>Bacillati</taxon>
        <taxon>Actinomycetota</taxon>
        <taxon>Actinomycetes</taxon>
        <taxon>Micrococcales</taxon>
        <taxon>Kytococcaceae</taxon>
        <taxon>Kytococcus</taxon>
    </lineage>
</organism>
<dbReference type="PANTHER" id="PTHR24029:SF0">
    <property type="entry name" value="UVRABC SYSTEM PROTEIN B"/>
    <property type="match status" value="1"/>
</dbReference>
<dbReference type="PROSITE" id="PS51192">
    <property type="entry name" value="HELICASE_ATP_BIND_1"/>
    <property type="match status" value="1"/>
</dbReference>
<dbReference type="InterPro" id="IPR001943">
    <property type="entry name" value="UVR_dom"/>
</dbReference>
<evidence type="ECO:0000259" key="17">
    <source>
        <dbReference type="PROSITE" id="PS51192"/>
    </source>
</evidence>
<evidence type="ECO:0000259" key="16">
    <source>
        <dbReference type="PROSITE" id="PS50151"/>
    </source>
</evidence>
<comment type="subunit">
    <text evidence="11 13 14">Forms a heterotetramer with UvrA during the search for lesions. Interacts with UvrC in an incision complex.</text>
</comment>
<dbReference type="Pfam" id="PF12344">
    <property type="entry name" value="UvrB"/>
    <property type="match status" value="1"/>
</dbReference>
<sequence>MRPVTDLQRSVAPFEVVSEYDPAGDQPTAIAELTRRIEAGEQDVVLLGATGTGKSATTAWMIEKLQRPTLVMAPNKTLAAQLANEFRELLPNNAVEYFVSYYDYYQPEAYVPQSDTYIEKDSSINEEVERLRHSATNSLLTRRDVVVVASVSCIYGLGTPQEYVDRMVRLHVGQEMDREELLRKFVTMQYTRNDMAFQRGTFRVRGDTVEIIPMYEELAVRIEFFGDEIEAVATLNPLTGEVVRDEQEMYIFPATHYVAGPERMEKAISRIETELEQQLERFEQQGKLLEAQRLRMRTTYDVEMMREMGSCNGIENYSLHIDGREPGSAPNCLLDYFPEDFLLVLDESHVTVPQIGAMFEGDMSRKRTLVDHGFRLPSAMDNRPLKWEEFLERIGQTVYLSATPGDYELAKSDGYVEQIIRPTGLVDPEIVVKPTQGQIDDLLAEIRERAERNERVLVTTLTKKMAEDLTDYLLERQVRVRYLHSEVDTLRRIELLKELRLGEYDVLVGINLLREGLDLPEVSLVSILDADKQGFLRSNRSLIQTIGRAARNVSGQVHMYADKVTESMQYAIDETNRRRAVQIAHNTEHGIDPTPLRKKIGDITEMLVEMQGLAGTWEGAEDPGRPTGRRGRAEAQDADVAADLAVATGDRPTDMPRAELAQLIQQLSDQMHTAASQLQFELAGRLRDEIADLRKELRQMERAGG</sequence>
<dbReference type="SMART" id="SM00490">
    <property type="entry name" value="HELICc"/>
    <property type="match status" value="1"/>
</dbReference>
<evidence type="ECO:0000256" key="9">
    <source>
        <dbReference type="ARBA" id="ARBA00023204"/>
    </source>
</evidence>
<comment type="subcellular location">
    <subcellularLocation>
        <location evidence="1 13 14">Cytoplasm</location>
    </subcellularLocation>
</comment>
<dbReference type="CDD" id="cd18790">
    <property type="entry name" value="SF2_C_UvrB"/>
    <property type="match status" value="1"/>
</dbReference>
<dbReference type="GO" id="GO:0009380">
    <property type="term" value="C:excinuclease repair complex"/>
    <property type="evidence" value="ECO:0007669"/>
    <property type="project" value="InterPro"/>
</dbReference>
<keyword evidence="5 13" id="KW-0227">DNA damage</keyword>
<comment type="function">
    <text evidence="13">The UvrABC repair system catalyzes the recognition and processing of DNA lesions. A damage recognition complex composed of 2 UvrA and 2 UvrB subunits scans DNA for abnormalities. Upon binding of the UvrA(2)B(2) complex to a putative damaged site, the DNA wraps around one UvrB monomer. DNA wrap is dependent on ATP binding by UvrB and probably causes local melting of the DNA helix, facilitating insertion of UvrB beta-hairpin between the DNA strands. Then UvrB probes one DNA strand for the presence of a lesion. If a lesion is found the UvrA subunits dissociate and the UvrB-DNA preincision complex is formed. This complex is subsequently bound by UvrC and the second UvrB is released. If no lesion is found, the DNA wraps around the other UvrB subunit that will check the other stand for damage.</text>
</comment>
<evidence type="ECO:0000256" key="8">
    <source>
        <dbReference type="ARBA" id="ARBA00022881"/>
    </source>
</evidence>
<evidence type="ECO:0000256" key="12">
    <source>
        <dbReference type="ARBA" id="ARBA00029504"/>
    </source>
</evidence>
<dbReference type="InterPro" id="IPR001650">
    <property type="entry name" value="Helicase_C-like"/>
</dbReference>
<dbReference type="GO" id="GO:0006289">
    <property type="term" value="P:nucleotide-excision repair"/>
    <property type="evidence" value="ECO:0007669"/>
    <property type="project" value="UniProtKB-UniRule"/>
</dbReference>
<evidence type="ECO:0000256" key="10">
    <source>
        <dbReference type="ARBA" id="ARBA00023236"/>
    </source>
</evidence>
<feature type="binding site" evidence="13">
    <location>
        <begin position="48"/>
        <end position="55"/>
    </location>
    <ligand>
        <name>ATP</name>
        <dbReference type="ChEBI" id="CHEBI:30616"/>
    </ligand>
</feature>
<dbReference type="NCBIfam" id="TIGR00631">
    <property type="entry name" value="uvrb"/>
    <property type="match status" value="1"/>
</dbReference>
<evidence type="ECO:0000256" key="1">
    <source>
        <dbReference type="ARBA" id="ARBA00004496"/>
    </source>
</evidence>
<dbReference type="PROSITE" id="PS51194">
    <property type="entry name" value="HELICASE_CTER"/>
    <property type="match status" value="1"/>
</dbReference>
<evidence type="ECO:0000256" key="5">
    <source>
        <dbReference type="ARBA" id="ARBA00022763"/>
    </source>
</evidence>
<evidence type="ECO:0000256" key="13">
    <source>
        <dbReference type="HAMAP-Rule" id="MF_00204"/>
    </source>
</evidence>
<dbReference type="KEGG" id="kse:Ksed_13020"/>
<evidence type="ECO:0000256" key="2">
    <source>
        <dbReference type="ARBA" id="ARBA00008533"/>
    </source>
</evidence>
<dbReference type="SUPFAM" id="SSF46600">
    <property type="entry name" value="C-terminal UvrC-binding domain of UvrB"/>
    <property type="match status" value="1"/>
</dbReference>
<evidence type="ECO:0000256" key="6">
    <source>
        <dbReference type="ARBA" id="ARBA00022769"/>
    </source>
</evidence>
<comment type="domain">
    <text evidence="13">The beta-hairpin motif is involved in DNA binding.</text>
</comment>
<dbReference type="Pfam" id="PF00271">
    <property type="entry name" value="Helicase_C"/>
    <property type="match status" value="1"/>
</dbReference>
<dbReference type="FunFam" id="4.10.860.10:FF:000009">
    <property type="entry name" value="UvrABC system protein B"/>
    <property type="match status" value="1"/>
</dbReference>
<dbReference type="InterPro" id="IPR024759">
    <property type="entry name" value="UvrB_YAD/RRR_dom"/>
</dbReference>
<protein>
    <recommendedName>
        <fullName evidence="12 13">UvrABC system protein B</fullName>
        <shortName evidence="13">Protein UvrB</shortName>
    </recommendedName>
    <alternativeName>
        <fullName evidence="13">Excinuclease ABC subunit B</fullName>
    </alternativeName>
</protein>
<dbReference type="GO" id="GO:0016887">
    <property type="term" value="F:ATP hydrolysis activity"/>
    <property type="evidence" value="ECO:0007669"/>
    <property type="project" value="InterPro"/>
</dbReference>
<gene>
    <name evidence="13" type="primary">uvrB</name>
    <name evidence="19" type="ordered locus">Ksed_13020</name>
</gene>
<dbReference type="SMART" id="SM00487">
    <property type="entry name" value="DEXDc"/>
    <property type="match status" value="1"/>
</dbReference>
<dbReference type="GO" id="GO:0005524">
    <property type="term" value="F:ATP binding"/>
    <property type="evidence" value="ECO:0007669"/>
    <property type="project" value="UniProtKB-UniRule"/>
</dbReference>
<comment type="similarity">
    <text evidence="2 13 14">Belongs to the UvrB family.</text>
</comment>
<keyword evidence="10 13" id="KW-0742">SOS response</keyword>
<dbReference type="GO" id="GO:0009381">
    <property type="term" value="F:excinuclease ABC activity"/>
    <property type="evidence" value="ECO:0007669"/>
    <property type="project" value="UniProtKB-UniRule"/>
</dbReference>
<feature type="short sequence motif" description="Beta-hairpin" evidence="13">
    <location>
        <begin position="101"/>
        <end position="124"/>
    </location>
</feature>
<keyword evidence="15" id="KW-0175">Coiled coil</keyword>
<feature type="coiled-coil region" evidence="15">
    <location>
        <begin position="657"/>
        <end position="703"/>
    </location>
</feature>
<dbReference type="Pfam" id="PF02151">
    <property type="entry name" value="UVR"/>
    <property type="match status" value="1"/>
</dbReference>
<evidence type="ECO:0000256" key="14">
    <source>
        <dbReference type="RuleBase" id="RU003587"/>
    </source>
</evidence>
<dbReference type="SUPFAM" id="SSF52540">
    <property type="entry name" value="P-loop containing nucleoside triphosphate hydrolases"/>
    <property type="match status" value="2"/>
</dbReference>
<dbReference type="GO" id="GO:0009432">
    <property type="term" value="P:SOS response"/>
    <property type="evidence" value="ECO:0007669"/>
    <property type="project" value="UniProtKB-UniRule"/>
</dbReference>
<name>C7NHH6_KYTSD</name>
<keyword evidence="3 13" id="KW-0963">Cytoplasm</keyword>
<dbReference type="GO" id="GO:0005737">
    <property type="term" value="C:cytoplasm"/>
    <property type="evidence" value="ECO:0007669"/>
    <property type="project" value="UniProtKB-SubCell"/>
</dbReference>
<dbReference type="Gene3D" id="3.40.50.300">
    <property type="entry name" value="P-loop containing nucleotide triphosphate hydrolases"/>
    <property type="match status" value="3"/>
</dbReference>
<evidence type="ECO:0000313" key="19">
    <source>
        <dbReference type="EMBL" id="ACV06333.1"/>
    </source>
</evidence>
<evidence type="ECO:0000256" key="15">
    <source>
        <dbReference type="SAM" id="Coils"/>
    </source>
</evidence>